<organism evidence="3 4">
    <name type="scientific">Sphingomonas paeninsulae</name>
    <dbReference type="NCBI Taxonomy" id="2319844"/>
    <lineage>
        <taxon>Bacteria</taxon>
        <taxon>Pseudomonadati</taxon>
        <taxon>Pseudomonadota</taxon>
        <taxon>Alphaproteobacteria</taxon>
        <taxon>Sphingomonadales</taxon>
        <taxon>Sphingomonadaceae</taxon>
        <taxon>Sphingomonas</taxon>
    </lineage>
</organism>
<feature type="transmembrane region" description="Helical" evidence="1">
    <location>
        <begin position="63"/>
        <end position="80"/>
    </location>
</feature>
<protein>
    <submittedName>
        <fullName evidence="3">PEP-CTERM sorting domain-containing protein</fullName>
    </submittedName>
</protein>
<evidence type="ECO:0000259" key="2">
    <source>
        <dbReference type="Pfam" id="PF07589"/>
    </source>
</evidence>
<dbReference type="InterPro" id="IPR013424">
    <property type="entry name" value="Ice-binding_C"/>
</dbReference>
<keyword evidence="1" id="KW-0812">Transmembrane</keyword>
<name>A0A494T9R1_SPHPE</name>
<dbReference type="Proteomes" id="UP000276254">
    <property type="component" value="Chromosome"/>
</dbReference>
<dbReference type="Pfam" id="PF07589">
    <property type="entry name" value="PEP-CTERM"/>
    <property type="match status" value="1"/>
</dbReference>
<reference evidence="3 4" key="1">
    <citation type="submission" date="2018-09" db="EMBL/GenBank/DDBJ databases">
        <title>Sphingomonas peninsula sp. nov., isolated from fildes peninsula, Antarctic soil.</title>
        <authorList>
            <person name="Yingchao G."/>
        </authorList>
    </citation>
    <scope>NUCLEOTIDE SEQUENCE [LARGE SCALE GENOMIC DNA]</scope>
    <source>
        <strain evidence="3 4">YZ-8</strain>
    </source>
</reference>
<dbReference type="KEGG" id="spha:D3Y57_09305"/>
<dbReference type="AlphaFoldDB" id="A0A494T9R1"/>
<keyword evidence="1" id="KW-1133">Transmembrane helix</keyword>
<evidence type="ECO:0000313" key="3">
    <source>
        <dbReference type="EMBL" id="AYJ86129.1"/>
    </source>
</evidence>
<gene>
    <name evidence="3" type="ORF">D3Y57_09305</name>
</gene>
<dbReference type="RefSeq" id="WP_121152754.1">
    <property type="nucleotide sequence ID" value="NZ_CP032829.1"/>
</dbReference>
<dbReference type="EMBL" id="CP032829">
    <property type="protein sequence ID" value="AYJ86129.1"/>
    <property type="molecule type" value="Genomic_DNA"/>
</dbReference>
<dbReference type="NCBIfam" id="TIGR02595">
    <property type="entry name" value="PEP_CTERM"/>
    <property type="match status" value="1"/>
</dbReference>
<proteinExistence type="predicted"/>
<evidence type="ECO:0000256" key="1">
    <source>
        <dbReference type="SAM" id="Phobius"/>
    </source>
</evidence>
<sequence length="92" mass="9345">MTLAGWASSSYYGAGATVSGISVGAGSGAGADYHAFADNVTYTTTQGSTTYNFETLVSAAPEPATWGMMIVGFGIVGGATRRQKRGERALLA</sequence>
<keyword evidence="4" id="KW-1185">Reference proteome</keyword>
<dbReference type="NCBIfam" id="NF035944">
    <property type="entry name" value="PEPxxWA-CTERM"/>
    <property type="match status" value="1"/>
</dbReference>
<feature type="domain" description="Ice-binding protein C-terminal" evidence="2">
    <location>
        <begin position="59"/>
        <end position="82"/>
    </location>
</feature>
<keyword evidence="1" id="KW-0472">Membrane</keyword>
<evidence type="ECO:0000313" key="4">
    <source>
        <dbReference type="Proteomes" id="UP000276254"/>
    </source>
</evidence>
<accession>A0A494T9R1</accession>